<reference evidence="1" key="1">
    <citation type="submission" date="2022-12" db="EMBL/GenBank/DDBJ databases">
        <title>Draft genome assemblies for two species of Escallonia (Escalloniales).</title>
        <authorList>
            <person name="Chanderbali A."/>
            <person name="Dervinis C."/>
            <person name="Anghel I."/>
            <person name="Soltis D."/>
            <person name="Soltis P."/>
            <person name="Zapata F."/>
        </authorList>
    </citation>
    <scope>NUCLEOTIDE SEQUENCE</scope>
    <source>
        <strain evidence="1">UCBG64.0493</strain>
        <tissue evidence="1">Leaf</tissue>
    </source>
</reference>
<dbReference type="Gene3D" id="1.25.40.10">
    <property type="entry name" value="Tetratricopeptide repeat domain"/>
    <property type="match status" value="1"/>
</dbReference>
<dbReference type="Proteomes" id="UP001188597">
    <property type="component" value="Unassembled WGS sequence"/>
</dbReference>
<evidence type="ECO:0000313" key="2">
    <source>
        <dbReference type="Proteomes" id="UP001188597"/>
    </source>
</evidence>
<dbReference type="PANTHER" id="PTHR47868">
    <property type="entry name" value="OS05G0457700 PROTEIN"/>
    <property type="match status" value="1"/>
</dbReference>
<dbReference type="AlphaFoldDB" id="A0AA89BA89"/>
<evidence type="ECO:0000313" key="1">
    <source>
        <dbReference type="EMBL" id="KAK3034260.1"/>
    </source>
</evidence>
<proteinExistence type="predicted"/>
<accession>A0AA89BA89</accession>
<name>A0AA89BA89_9ASTE</name>
<dbReference type="PANTHER" id="PTHR47868:SF2">
    <property type="entry name" value="OS05G0457700 PROTEIN"/>
    <property type="match status" value="1"/>
</dbReference>
<keyword evidence="2" id="KW-1185">Reference proteome</keyword>
<organism evidence="1 2">
    <name type="scientific">Escallonia herrerae</name>
    <dbReference type="NCBI Taxonomy" id="1293975"/>
    <lineage>
        <taxon>Eukaryota</taxon>
        <taxon>Viridiplantae</taxon>
        <taxon>Streptophyta</taxon>
        <taxon>Embryophyta</taxon>
        <taxon>Tracheophyta</taxon>
        <taxon>Spermatophyta</taxon>
        <taxon>Magnoliopsida</taxon>
        <taxon>eudicotyledons</taxon>
        <taxon>Gunneridae</taxon>
        <taxon>Pentapetalae</taxon>
        <taxon>asterids</taxon>
        <taxon>campanulids</taxon>
        <taxon>Escalloniales</taxon>
        <taxon>Escalloniaceae</taxon>
        <taxon>Escallonia</taxon>
    </lineage>
</organism>
<dbReference type="EMBL" id="JAVXUP010000206">
    <property type="protein sequence ID" value="KAK3034260.1"/>
    <property type="molecule type" value="Genomic_DNA"/>
</dbReference>
<protein>
    <submittedName>
        <fullName evidence="1">Uncharacterized protein</fullName>
    </submittedName>
</protein>
<dbReference type="Pfam" id="PF13374">
    <property type="entry name" value="TPR_10"/>
    <property type="match status" value="1"/>
</dbReference>
<dbReference type="SUPFAM" id="SSF48452">
    <property type="entry name" value="TPR-like"/>
    <property type="match status" value="1"/>
</dbReference>
<dbReference type="InterPro" id="IPR011990">
    <property type="entry name" value="TPR-like_helical_dom_sf"/>
</dbReference>
<dbReference type="GO" id="GO:0005739">
    <property type="term" value="C:mitochondrion"/>
    <property type="evidence" value="ECO:0007669"/>
    <property type="project" value="TreeGrafter"/>
</dbReference>
<gene>
    <name evidence="1" type="ORF">RJ639_032195</name>
</gene>
<sequence length="396" mass="43497">MVGYALSLARSHKSDESHSQGLLVLEQCESTQRDDNSKGVVLLAASTLLYERENFDGAIDKLQRIKDLSISSVAVQVAAAEALAGLHLELCQDDAASVHADLCLQLLDIIKLEIDSPHDIGVLDARIKAIKGLVELVLGDPESSDLLFQGVEDDKCRVGNVALSHGEFLHATRKLSMAKEYYRKAIQGISENNDFSDPYNLAACNMTGEEVLLAATCGLGQLEAHLGNFADAEEILTRALTRAEEHFGSRHPKVGVVLTCIALMFRHKATVERSSALLVQEILVSAFGNFFSQHEPDYVVHRLSIVHSFRVISSIHFPQGLYRRAIELLKAPPLEGKGGYAETLCLQQNRKAEGERMKSWAETTWGNRRLSLAEALEVSENSSMVPVIDARISRVV</sequence>
<comment type="caution">
    <text evidence="1">The sequence shown here is derived from an EMBL/GenBank/DDBJ whole genome shotgun (WGS) entry which is preliminary data.</text>
</comment>